<accession>A0A914V6B4</accession>
<name>A0A914V6B4_9BILA</name>
<feature type="region of interest" description="Disordered" evidence="1">
    <location>
        <begin position="50"/>
        <end position="120"/>
    </location>
</feature>
<evidence type="ECO:0000313" key="3">
    <source>
        <dbReference type="Proteomes" id="UP000887566"/>
    </source>
</evidence>
<evidence type="ECO:0000256" key="1">
    <source>
        <dbReference type="SAM" id="MobiDB-lite"/>
    </source>
</evidence>
<keyword evidence="3" id="KW-1185">Reference proteome</keyword>
<proteinExistence type="predicted"/>
<feature type="transmembrane region" description="Helical" evidence="2">
    <location>
        <begin position="6"/>
        <end position="27"/>
    </location>
</feature>
<keyword evidence="2" id="KW-1133">Transmembrane helix</keyword>
<protein>
    <submittedName>
        <fullName evidence="4">Uncharacterized protein</fullName>
    </submittedName>
</protein>
<dbReference type="WBParaSite" id="PSAMB.scaffold1585size29683.g14191.t1">
    <property type="protein sequence ID" value="PSAMB.scaffold1585size29683.g14191.t1"/>
    <property type="gene ID" value="PSAMB.scaffold1585size29683.g14191"/>
</dbReference>
<sequence>MSELPWIYQIPALLLTGLCIILGLFAFSGYEFRLFWRCVEIGPPRRSVYLPPKEKEPARLPATNPPKSITDANRPKAGTAAIAAGSNPQKTTSAHKPMPIRDQIRKLVASGQKPKNPAKK</sequence>
<organism evidence="3 4">
    <name type="scientific">Plectus sambesii</name>
    <dbReference type="NCBI Taxonomy" id="2011161"/>
    <lineage>
        <taxon>Eukaryota</taxon>
        <taxon>Metazoa</taxon>
        <taxon>Ecdysozoa</taxon>
        <taxon>Nematoda</taxon>
        <taxon>Chromadorea</taxon>
        <taxon>Plectida</taxon>
        <taxon>Plectina</taxon>
        <taxon>Plectoidea</taxon>
        <taxon>Plectidae</taxon>
        <taxon>Plectus</taxon>
    </lineage>
</organism>
<dbReference type="AlphaFoldDB" id="A0A914V6B4"/>
<reference evidence="4" key="1">
    <citation type="submission" date="2022-11" db="UniProtKB">
        <authorList>
            <consortium name="WormBaseParasite"/>
        </authorList>
    </citation>
    <scope>IDENTIFICATION</scope>
</reference>
<dbReference type="Proteomes" id="UP000887566">
    <property type="component" value="Unplaced"/>
</dbReference>
<keyword evidence="2" id="KW-0472">Membrane</keyword>
<evidence type="ECO:0000313" key="4">
    <source>
        <dbReference type="WBParaSite" id="PSAMB.scaffold1585size29683.g14191.t1"/>
    </source>
</evidence>
<evidence type="ECO:0000256" key="2">
    <source>
        <dbReference type="SAM" id="Phobius"/>
    </source>
</evidence>
<keyword evidence="2" id="KW-0812">Transmembrane</keyword>